<organism evidence="1">
    <name type="scientific">Chromera velia CCMP2878</name>
    <dbReference type="NCBI Taxonomy" id="1169474"/>
    <lineage>
        <taxon>Eukaryota</taxon>
        <taxon>Sar</taxon>
        <taxon>Alveolata</taxon>
        <taxon>Colpodellida</taxon>
        <taxon>Chromeraceae</taxon>
        <taxon>Chromera</taxon>
    </lineage>
</organism>
<proteinExistence type="predicted"/>
<dbReference type="VEuPathDB" id="CryptoDB:Cvel_25092"/>
<dbReference type="EMBL" id="CDMZ01001980">
    <property type="protein sequence ID" value="CEM40054.1"/>
    <property type="molecule type" value="Genomic_DNA"/>
</dbReference>
<name>A0A0G4H822_9ALVE</name>
<sequence length="123" mass="12839">MCVYGGRIGFFRGAAAGWKGAASGFSEERIQDWVEGMLREGGGFAVCASAEWGEVLIGVGLGRGPGSRLSVRRADSYSGGALWMVVLGGGRWRWGCMCMRGEGEGAASGGPAVFRFVKVSVVP</sequence>
<dbReference type="PhylomeDB" id="A0A0G4H822"/>
<evidence type="ECO:0000313" key="1">
    <source>
        <dbReference type="EMBL" id="CEM40054.1"/>
    </source>
</evidence>
<reference evidence="1" key="1">
    <citation type="submission" date="2014-11" db="EMBL/GenBank/DDBJ databases">
        <authorList>
            <person name="Otto D Thomas"/>
            <person name="Naeem Raeece"/>
        </authorList>
    </citation>
    <scope>NUCLEOTIDE SEQUENCE</scope>
</reference>
<protein>
    <submittedName>
        <fullName evidence="1">Uncharacterized protein</fullName>
    </submittedName>
</protein>
<dbReference type="AlphaFoldDB" id="A0A0G4H822"/>
<accession>A0A0G4H822</accession>
<gene>
    <name evidence="1" type="ORF">Cvel_25092</name>
</gene>